<keyword evidence="2" id="KW-1185">Reference proteome</keyword>
<accession>A0AC61MQ02</accession>
<name>A0AC61MQ02_9FIRM</name>
<protein>
    <submittedName>
        <fullName evidence="1">Uncharacterized protein</fullName>
    </submittedName>
</protein>
<evidence type="ECO:0000313" key="2">
    <source>
        <dbReference type="Proteomes" id="UP000595814"/>
    </source>
</evidence>
<organism evidence="1 2">
    <name type="scientific">Miniphocaeibacter halophilus</name>
    <dbReference type="NCBI Taxonomy" id="2931922"/>
    <lineage>
        <taxon>Bacteria</taxon>
        <taxon>Bacillati</taxon>
        <taxon>Bacillota</taxon>
        <taxon>Tissierellia</taxon>
        <taxon>Tissierellales</taxon>
        <taxon>Peptoniphilaceae</taxon>
        <taxon>Miniphocaeibacter</taxon>
    </lineage>
</organism>
<evidence type="ECO:0000313" key="1">
    <source>
        <dbReference type="EMBL" id="QQK07692.1"/>
    </source>
</evidence>
<sequence>MEYSKILNHIQDIETKQTIKKFIDSLFVVEKKGGTYCSDFLTPNEINYCISSINTYSNLDYMVIPNLNICERNCILVSSYIDSLNIYEYINIISAPVIDNINHRDVLGSLLALGVNRSKIGDILFTDKKMAIVLRSSLTNYILQNLLSISKYNVSFSLDNEFSFNNLIENTKKYFAIVSSLRLDLIISEIINYPRNKTSSLLNSGKIKVNYEEIKKSHYELNEGDIISIKGFGRFKFLKVLGVTKKNKYKIEYIKYE</sequence>
<dbReference type="EMBL" id="CP066744">
    <property type="protein sequence ID" value="QQK07692.1"/>
    <property type="molecule type" value="Genomic_DNA"/>
</dbReference>
<proteinExistence type="predicted"/>
<reference evidence="1 2" key="1">
    <citation type="journal article" date="2022" name="Int. J. Syst. Evol. Microbiol.">
        <title>Miniphocaeibacter halophilus sp. nov., an ammonium-tolerant acetate-producing bacterium isolated from a biogas system.</title>
        <authorList>
            <person name="Schnurer A."/>
            <person name="Singh A."/>
            <person name="Bi S."/>
            <person name="Qiao W."/>
            <person name="Westerholm M."/>
        </authorList>
    </citation>
    <scope>NUCLEOTIDE SEQUENCE [LARGE SCALE GENOMIC DNA]</scope>
    <source>
        <strain evidence="1 2">AMB_01</strain>
    </source>
</reference>
<gene>
    <name evidence="1" type="ORF">JFY71_10435</name>
</gene>
<dbReference type="Proteomes" id="UP000595814">
    <property type="component" value="Chromosome"/>
</dbReference>